<dbReference type="EMBL" id="JAULSY010000032">
    <property type="protein sequence ID" value="KAK0670411.1"/>
    <property type="molecule type" value="Genomic_DNA"/>
</dbReference>
<evidence type="ECO:0000256" key="1">
    <source>
        <dbReference type="SAM" id="SignalP"/>
    </source>
</evidence>
<proteinExistence type="predicted"/>
<dbReference type="AlphaFoldDB" id="A0AA40DE73"/>
<evidence type="ECO:0000313" key="3">
    <source>
        <dbReference type="Proteomes" id="UP001174997"/>
    </source>
</evidence>
<protein>
    <submittedName>
        <fullName evidence="2">Uncharacterized protein</fullName>
    </submittedName>
</protein>
<evidence type="ECO:0000313" key="2">
    <source>
        <dbReference type="EMBL" id="KAK0670411.1"/>
    </source>
</evidence>
<dbReference type="Proteomes" id="UP001174997">
    <property type="component" value="Unassembled WGS sequence"/>
</dbReference>
<accession>A0AA40DE73</accession>
<gene>
    <name evidence="2" type="ORF">QBC41DRAFT_301617</name>
</gene>
<keyword evidence="1" id="KW-0732">Signal</keyword>
<reference evidence="2" key="1">
    <citation type="submission" date="2023-06" db="EMBL/GenBank/DDBJ databases">
        <title>Genome-scale phylogeny and comparative genomics of the fungal order Sordariales.</title>
        <authorList>
            <consortium name="Lawrence Berkeley National Laboratory"/>
            <person name="Hensen N."/>
            <person name="Bonometti L."/>
            <person name="Westerberg I."/>
            <person name="Brannstrom I.O."/>
            <person name="Guillou S."/>
            <person name="Cros-Aarteil S."/>
            <person name="Calhoun S."/>
            <person name="Haridas S."/>
            <person name="Kuo A."/>
            <person name="Mondo S."/>
            <person name="Pangilinan J."/>
            <person name="Riley R."/>
            <person name="Labutti K."/>
            <person name="Andreopoulos B."/>
            <person name="Lipzen A."/>
            <person name="Chen C."/>
            <person name="Yanf M."/>
            <person name="Daum C."/>
            <person name="Ng V."/>
            <person name="Clum A."/>
            <person name="Steindorff A."/>
            <person name="Ohm R."/>
            <person name="Martin F."/>
            <person name="Silar P."/>
            <person name="Natvig D."/>
            <person name="Lalanne C."/>
            <person name="Gautier V."/>
            <person name="Ament-Velasquez S.L."/>
            <person name="Kruys A."/>
            <person name="Hutchinson M.I."/>
            <person name="Powell A.J."/>
            <person name="Barry K."/>
            <person name="Miller A.N."/>
            <person name="Grigoriev I.V."/>
            <person name="Debuchy R."/>
            <person name="Gladieux P."/>
            <person name="Thoren M.H."/>
            <person name="Johannesson H."/>
        </authorList>
    </citation>
    <scope>NUCLEOTIDE SEQUENCE</scope>
    <source>
        <strain evidence="2">CBS 307.81</strain>
    </source>
</reference>
<feature type="signal peptide" evidence="1">
    <location>
        <begin position="1"/>
        <end position="21"/>
    </location>
</feature>
<organism evidence="2 3">
    <name type="scientific">Cercophora samala</name>
    <dbReference type="NCBI Taxonomy" id="330535"/>
    <lineage>
        <taxon>Eukaryota</taxon>
        <taxon>Fungi</taxon>
        <taxon>Dikarya</taxon>
        <taxon>Ascomycota</taxon>
        <taxon>Pezizomycotina</taxon>
        <taxon>Sordariomycetes</taxon>
        <taxon>Sordariomycetidae</taxon>
        <taxon>Sordariales</taxon>
        <taxon>Lasiosphaeriaceae</taxon>
        <taxon>Cercophora</taxon>
    </lineage>
</organism>
<name>A0AA40DE73_9PEZI</name>
<keyword evidence="3" id="KW-1185">Reference proteome</keyword>
<sequence>MAPLGGQLACLPALGIGPVFAWAPGQRPANRAASSEWEDAAAATFSNLCTAGGKRTDNEIVLHVGAEMWRA</sequence>
<feature type="chain" id="PRO_5041236163" evidence="1">
    <location>
        <begin position="22"/>
        <end position="71"/>
    </location>
</feature>
<comment type="caution">
    <text evidence="2">The sequence shown here is derived from an EMBL/GenBank/DDBJ whole genome shotgun (WGS) entry which is preliminary data.</text>
</comment>